<feature type="chain" id="PRO_5040718237" evidence="1">
    <location>
        <begin position="24"/>
        <end position="226"/>
    </location>
</feature>
<dbReference type="PANTHER" id="PTHR21666">
    <property type="entry name" value="PEPTIDASE-RELATED"/>
    <property type="match status" value="1"/>
</dbReference>
<protein>
    <submittedName>
        <fullName evidence="3">M23 family metallopeptidase</fullName>
    </submittedName>
</protein>
<feature type="signal peptide" evidence="1">
    <location>
        <begin position="1"/>
        <end position="23"/>
    </location>
</feature>
<dbReference type="AlphaFoldDB" id="A0A9X3LU94"/>
<dbReference type="Gene3D" id="2.70.70.10">
    <property type="entry name" value="Glucose Permease (Domain IIA)"/>
    <property type="match status" value="1"/>
</dbReference>
<feature type="domain" description="M23ase beta-sheet core" evidence="2">
    <location>
        <begin position="120"/>
        <end position="215"/>
    </location>
</feature>
<dbReference type="PANTHER" id="PTHR21666:SF270">
    <property type="entry name" value="MUREIN HYDROLASE ACTIVATOR ENVC"/>
    <property type="match status" value="1"/>
</dbReference>
<organism evidence="3 4">
    <name type="scientific">Corynebacterium meitnerae</name>
    <dbReference type="NCBI Taxonomy" id="2913498"/>
    <lineage>
        <taxon>Bacteria</taxon>
        <taxon>Bacillati</taxon>
        <taxon>Actinomycetota</taxon>
        <taxon>Actinomycetes</taxon>
        <taxon>Mycobacteriales</taxon>
        <taxon>Corynebacteriaceae</taxon>
        <taxon>Corynebacterium</taxon>
    </lineage>
</organism>
<dbReference type="Pfam" id="PF01551">
    <property type="entry name" value="Peptidase_M23"/>
    <property type="match status" value="1"/>
</dbReference>
<dbReference type="Proteomes" id="UP001146468">
    <property type="component" value="Unassembled WGS sequence"/>
</dbReference>
<dbReference type="RefSeq" id="WP_269965228.1">
    <property type="nucleotide sequence ID" value="NZ_JAKMUS010000005.1"/>
</dbReference>
<dbReference type="EMBL" id="JAKMUS010000005">
    <property type="protein sequence ID" value="MCZ9293789.1"/>
    <property type="molecule type" value="Genomic_DNA"/>
</dbReference>
<evidence type="ECO:0000256" key="1">
    <source>
        <dbReference type="SAM" id="SignalP"/>
    </source>
</evidence>
<proteinExistence type="predicted"/>
<keyword evidence="1" id="KW-0732">Signal</keyword>
<dbReference type="InterPro" id="IPR011055">
    <property type="entry name" value="Dup_hybrid_motif"/>
</dbReference>
<evidence type="ECO:0000313" key="3">
    <source>
        <dbReference type="EMBL" id="MCZ9293789.1"/>
    </source>
</evidence>
<dbReference type="InterPro" id="IPR016047">
    <property type="entry name" value="M23ase_b-sheet_dom"/>
</dbReference>
<comment type="caution">
    <text evidence="3">The sequence shown here is derived from an EMBL/GenBank/DDBJ whole genome shotgun (WGS) entry which is preliminary data.</text>
</comment>
<gene>
    <name evidence="3" type="ORF">L8U60_04730</name>
</gene>
<dbReference type="SUPFAM" id="SSF51261">
    <property type="entry name" value="Duplicated hybrid motif"/>
    <property type="match status" value="1"/>
</dbReference>
<evidence type="ECO:0000259" key="2">
    <source>
        <dbReference type="Pfam" id="PF01551"/>
    </source>
</evidence>
<dbReference type="GO" id="GO:0004222">
    <property type="term" value="F:metalloendopeptidase activity"/>
    <property type="evidence" value="ECO:0007669"/>
    <property type="project" value="TreeGrafter"/>
</dbReference>
<sequence>MKKRFIAGALALALPLAALPANAFTVSVNGQSVEGLAPALPDIGKALDDIFTKGATFSAAGYSIVYDPRILPQYNEAEATAGVPSNTVTAQTGVSPSGQTVVMPAEGRFTSGFGPRWGSIHRGIDIANSIGTPIRAVMDGTVINAGPAQGFGKWVRVRHDDGSISVYGHVHSFNVNVGERVTAGQQIAQMGNEGRSTGPHLHFEILPDGQTQVDPVPWFAERGITV</sequence>
<accession>A0A9X3LU94</accession>
<evidence type="ECO:0000313" key="4">
    <source>
        <dbReference type="Proteomes" id="UP001146468"/>
    </source>
</evidence>
<dbReference type="InterPro" id="IPR050570">
    <property type="entry name" value="Cell_wall_metabolism_enzyme"/>
</dbReference>
<keyword evidence="4" id="KW-1185">Reference proteome</keyword>
<reference evidence="3" key="1">
    <citation type="submission" date="2022-02" db="EMBL/GenBank/DDBJ databases">
        <title>Corynebacterium sp. from urogenital microbiome.</title>
        <authorList>
            <person name="Cappelli E.A."/>
            <person name="Ribeiro T.G."/>
            <person name="Peixe L."/>
        </authorList>
    </citation>
    <scope>NUCLEOTIDE SEQUENCE</scope>
    <source>
        <strain evidence="3">C8Ua_172</strain>
    </source>
</reference>
<dbReference type="CDD" id="cd12797">
    <property type="entry name" value="M23_peptidase"/>
    <property type="match status" value="1"/>
</dbReference>
<name>A0A9X3LU94_9CORY</name>